<dbReference type="SMART" id="SM00064">
    <property type="entry name" value="FYVE"/>
    <property type="match status" value="1"/>
</dbReference>
<dbReference type="CDD" id="cd15730">
    <property type="entry name" value="FYVE_EEA1"/>
    <property type="match status" value="1"/>
</dbReference>
<dbReference type="AlphaFoldDB" id="A0A1D2NKZ5"/>
<feature type="coiled-coil region" evidence="5">
    <location>
        <begin position="130"/>
        <end position="199"/>
    </location>
</feature>
<evidence type="ECO:0000259" key="8">
    <source>
        <dbReference type="PROSITE" id="PS50178"/>
    </source>
</evidence>
<dbReference type="SUPFAM" id="SSF57903">
    <property type="entry name" value="FYVE/PHD zinc finger"/>
    <property type="match status" value="1"/>
</dbReference>
<dbReference type="PROSITE" id="PS00028">
    <property type="entry name" value="ZINC_FINGER_C2H2_1"/>
    <property type="match status" value="1"/>
</dbReference>
<dbReference type="InterPro" id="IPR013083">
    <property type="entry name" value="Znf_RING/FYVE/PHD"/>
</dbReference>
<keyword evidence="5" id="KW-0175">Coiled coil</keyword>
<keyword evidence="10" id="KW-1185">Reference proteome</keyword>
<evidence type="ECO:0000313" key="9">
    <source>
        <dbReference type="EMBL" id="ODN05636.1"/>
    </source>
</evidence>
<dbReference type="SUPFAM" id="SSF69979">
    <property type="entry name" value="Eea1 homodimerisation domain"/>
    <property type="match status" value="1"/>
</dbReference>
<dbReference type="Gene3D" id="1.10.287.1490">
    <property type="match status" value="1"/>
</dbReference>
<dbReference type="GO" id="GO:0008270">
    <property type="term" value="F:zinc ion binding"/>
    <property type="evidence" value="ECO:0007669"/>
    <property type="project" value="UniProtKB-KW"/>
</dbReference>
<sequence length="802" mass="90793">MFNIKNFVNRITDPRNERDGTETAASFVETEEQHSAEGFLCPPCMKAFPSAEALEEHYNKTHAFDDGATGDSNSQPSNAEVQLLRQEIQSLQETLAVSFIFSYFYATLSVAFKLKLNKPFLYCQDERAVSDELKKEMLKMQADLDATELDSKSFKSHEKEFEDSKTLLTSEVTLLRQQLADSLEQISLLRKEKEAISRNSDVSSSDNEALKLEIVSLQAQLSHRNSIDDAEVLRQELVSVQRMMNELALEKEREIETLTNRLNELQSTAPDCNLEERLNQALNELQVIKNSQTAQEKEREQLANQHEAEILNKSNKITQLQQQSQSNENKVEMLQQECNELQSECNRLREQHAELCSKIETGEGAKAALEGLQKENEVLKQNSDAAQSQNRELSKQQHALNVQLEKSMSEHKLAQDSLDAKAKELKALKDSTDSLIATKTEELAKLQKQNGELSTSVQAKESEVSKLRKELQGVQDQFGTLKAEKTKLLETEKTNQKTISEQQVSIQSLTKQHTESLKQIEVLQSSVANLEKNVASKNEEISKTNKDLDFTQSVVKELQDSLLSSQAESNETKEHLEKQVAGLEHQLNEQSAALQEKCKESDQFKQAMEEELTNVRNKNDTLEADLLQKATEVENLNSSIIEVTEESVQKNQTIKLLQSKIDDLIQNKLELEQTCASNEEEKSQLLEKLISYENECKTYTTVIEETTRKRDDAMAALQELGRENQSLQIEIAKIQGRKWADDSNVSNCSTCTKEFTLIIRKHHCRHCGQIFCNDCSSKSASVPSSKKPVRVCDGCFVKLTSQ</sequence>
<reference evidence="9 10" key="1">
    <citation type="journal article" date="2016" name="Genome Biol. Evol.">
        <title>Gene Family Evolution Reflects Adaptation to Soil Environmental Stressors in the Genome of the Collembolan Orchesella cincta.</title>
        <authorList>
            <person name="Faddeeva-Vakhrusheva A."/>
            <person name="Derks M.F."/>
            <person name="Anvar S.Y."/>
            <person name="Agamennone V."/>
            <person name="Suring W."/>
            <person name="Smit S."/>
            <person name="van Straalen N.M."/>
            <person name="Roelofs D."/>
        </authorList>
    </citation>
    <scope>NUCLEOTIDE SEQUENCE [LARGE SCALE GENOMIC DNA]</scope>
    <source>
        <tissue evidence="9">Mixed pool</tissue>
    </source>
</reference>
<evidence type="ECO:0000256" key="1">
    <source>
        <dbReference type="ARBA" id="ARBA00022723"/>
    </source>
</evidence>
<feature type="transmembrane region" description="Helical" evidence="6">
    <location>
        <begin position="95"/>
        <end position="114"/>
    </location>
</feature>
<dbReference type="InterPro" id="IPR017455">
    <property type="entry name" value="Znf_FYVE-rel"/>
</dbReference>
<keyword evidence="6" id="KW-0472">Membrane</keyword>
<dbReference type="OrthoDB" id="8251707at2759"/>
<proteinExistence type="predicted"/>
<dbReference type="SUPFAM" id="SSF57997">
    <property type="entry name" value="Tropomyosin"/>
    <property type="match status" value="1"/>
</dbReference>
<feature type="domain" description="C2H2-type" evidence="7">
    <location>
        <begin position="39"/>
        <end position="67"/>
    </location>
</feature>
<evidence type="ECO:0000256" key="3">
    <source>
        <dbReference type="ARBA" id="ARBA00022833"/>
    </source>
</evidence>
<evidence type="ECO:0000256" key="5">
    <source>
        <dbReference type="SAM" id="Coils"/>
    </source>
</evidence>
<dbReference type="GO" id="GO:0005545">
    <property type="term" value="F:1-phosphatidylinositol binding"/>
    <property type="evidence" value="ECO:0007669"/>
    <property type="project" value="TreeGrafter"/>
</dbReference>
<accession>A0A1D2NKZ5</accession>
<keyword evidence="6" id="KW-1133">Transmembrane helix</keyword>
<dbReference type="InterPro" id="IPR013087">
    <property type="entry name" value="Znf_C2H2_type"/>
</dbReference>
<dbReference type="Gene3D" id="1.20.5.390">
    <property type="entry name" value="L1 transposable element, trimerization domain"/>
    <property type="match status" value="1"/>
</dbReference>
<dbReference type="Proteomes" id="UP000094527">
    <property type="component" value="Unassembled WGS sequence"/>
</dbReference>
<protein>
    <submittedName>
        <fullName evidence="9">Early endosome antigen 1</fullName>
    </submittedName>
</protein>
<evidence type="ECO:0000313" key="10">
    <source>
        <dbReference type="Proteomes" id="UP000094527"/>
    </source>
</evidence>
<dbReference type="PANTHER" id="PTHR23164:SF30">
    <property type="entry name" value="EARLY ENDOSOME ANTIGEN 1"/>
    <property type="match status" value="1"/>
</dbReference>
<feature type="domain" description="FYVE-type" evidence="8">
    <location>
        <begin position="742"/>
        <end position="800"/>
    </location>
</feature>
<dbReference type="PROSITE" id="PS50178">
    <property type="entry name" value="ZF_FYVE"/>
    <property type="match status" value="1"/>
</dbReference>
<dbReference type="PROSITE" id="PS50157">
    <property type="entry name" value="ZINC_FINGER_C2H2_2"/>
    <property type="match status" value="1"/>
</dbReference>
<keyword evidence="3" id="KW-0862">Zinc</keyword>
<evidence type="ECO:0000256" key="2">
    <source>
        <dbReference type="ARBA" id="ARBA00022771"/>
    </source>
</evidence>
<keyword evidence="1" id="KW-0479">Metal-binding</keyword>
<dbReference type="InterPro" id="IPR011011">
    <property type="entry name" value="Znf_FYVE_PHD"/>
</dbReference>
<dbReference type="Pfam" id="PF01363">
    <property type="entry name" value="FYVE"/>
    <property type="match status" value="1"/>
</dbReference>
<keyword evidence="2 4" id="KW-0863">Zinc-finger</keyword>
<feature type="coiled-coil region" evidence="5">
    <location>
        <begin position="230"/>
        <end position="396"/>
    </location>
</feature>
<gene>
    <name evidence="9" type="ORF">Ocin01_01056</name>
</gene>
<dbReference type="Gene3D" id="3.30.40.10">
    <property type="entry name" value="Zinc/RING finger domain, C3HC4 (zinc finger)"/>
    <property type="match status" value="1"/>
</dbReference>
<evidence type="ECO:0000256" key="6">
    <source>
        <dbReference type="SAM" id="Phobius"/>
    </source>
</evidence>
<name>A0A1D2NKZ5_ORCCI</name>
<evidence type="ECO:0000256" key="4">
    <source>
        <dbReference type="PROSITE-ProRule" id="PRU00042"/>
    </source>
</evidence>
<dbReference type="InterPro" id="IPR000306">
    <property type="entry name" value="Znf_FYVE"/>
</dbReference>
<dbReference type="EMBL" id="LJIJ01000019">
    <property type="protein sequence ID" value="ODN05636.1"/>
    <property type="molecule type" value="Genomic_DNA"/>
</dbReference>
<dbReference type="OMA" id="HYEQYHS"/>
<dbReference type="GO" id="GO:0005769">
    <property type="term" value="C:early endosome"/>
    <property type="evidence" value="ECO:0007669"/>
    <property type="project" value="TreeGrafter"/>
</dbReference>
<feature type="coiled-coil region" evidence="5">
    <location>
        <begin position="654"/>
        <end position="737"/>
    </location>
</feature>
<feature type="coiled-coil region" evidence="5">
    <location>
        <begin position="513"/>
        <end position="625"/>
    </location>
</feature>
<dbReference type="PANTHER" id="PTHR23164">
    <property type="entry name" value="EARLY ENDOSOME ANTIGEN 1"/>
    <property type="match status" value="1"/>
</dbReference>
<organism evidence="9 10">
    <name type="scientific">Orchesella cincta</name>
    <name type="common">Springtail</name>
    <name type="synonym">Podura cincta</name>
    <dbReference type="NCBI Taxonomy" id="48709"/>
    <lineage>
        <taxon>Eukaryota</taxon>
        <taxon>Metazoa</taxon>
        <taxon>Ecdysozoa</taxon>
        <taxon>Arthropoda</taxon>
        <taxon>Hexapoda</taxon>
        <taxon>Collembola</taxon>
        <taxon>Entomobryomorpha</taxon>
        <taxon>Entomobryoidea</taxon>
        <taxon>Orchesellidae</taxon>
        <taxon>Orchesellinae</taxon>
        <taxon>Orchesella</taxon>
    </lineage>
</organism>
<comment type="caution">
    <text evidence="9">The sequence shown here is derived from an EMBL/GenBank/DDBJ whole genome shotgun (WGS) entry which is preliminary data.</text>
</comment>
<evidence type="ECO:0000259" key="7">
    <source>
        <dbReference type="PROSITE" id="PS50157"/>
    </source>
</evidence>
<feature type="coiled-coil region" evidence="5">
    <location>
        <begin position="436"/>
        <end position="484"/>
    </location>
</feature>
<dbReference type="STRING" id="48709.A0A1D2NKZ5"/>
<dbReference type="GO" id="GO:0006897">
    <property type="term" value="P:endocytosis"/>
    <property type="evidence" value="ECO:0007669"/>
    <property type="project" value="TreeGrafter"/>
</dbReference>
<keyword evidence="6" id="KW-0812">Transmembrane</keyword>